<evidence type="ECO:0000313" key="2">
    <source>
        <dbReference type="Proteomes" id="UP000186657"/>
    </source>
</evidence>
<protein>
    <submittedName>
        <fullName evidence="1">Uncharacterized protein</fullName>
    </submittedName>
</protein>
<gene>
    <name evidence="1" type="ORF">BJP37_24700</name>
</gene>
<dbReference type="AlphaFoldDB" id="A0A1U7N729"/>
<keyword evidence="2" id="KW-1185">Reference proteome</keyword>
<proteinExistence type="predicted"/>
<dbReference type="Proteomes" id="UP000186657">
    <property type="component" value="Unassembled WGS sequence"/>
</dbReference>
<organism evidence="1 2">
    <name type="scientific">Moorena bouillonii PNG</name>
    <dbReference type="NCBI Taxonomy" id="568701"/>
    <lineage>
        <taxon>Bacteria</taxon>
        <taxon>Bacillati</taxon>
        <taxon>Cyanobacteriota</taxon>
        <taxon>Cyanophyceae</taxon>
        <taxon>Coleofasciculales</taxon>
        <taxon>Coleofasciculaceae</taxon>
        <taxon>Moorena</taxon>
    </lineage>
</organism>
<sequence>MGLSLLDAVELGWIDCKHSKTQAFKQLLVEMPGTSRQMGGKFNSNYCMTTPHLDNNKLHLDRFILDYPD</sequence>
<dbReference type="EMBL" id="MKZS01000001">
    <property type="protein sequence ID" value="OLT61748.1"/>
    <property type="molecule type" value="Genomic_DNA"/>
</dbReference>
<name>A0A1U7N729_9CYAN</name>
<comment type="caution">
    <text evidence="1">The sequence shown here is derived from an EMBL/GenBank/DDBJ whole genome shotgun (WGS) entry which is preliminary data.</text>
</comment>
<reference evidence="1 2" key="1">
    <citation type="submission" date="2016-10" db="EMBL/GenBank/DDBJ databases">
        <title>Comparative genomics uncovers the prolific and rare metabolic potential of the cyanobacterial genus Moorea.</title>
        <authorList>
            <person name="Leao T."/>
            <person name="Castelao G."/>
            <person name="Korobeynikov A."/>
            <person name="Monroe E.A."/>
            <person name="Podell S."/>
            <person name="Glukhov E."/>
            <person name="Allen E."/>
            <person name="Gerwick W.H."/>
            <person name="Gerwick L."/>
        </authorList>
    </citation>
    <scope>NUCLEOTIDE SEQUENCE [LARGE SCALE GENOMIC DNA]</scope>
    <source>
        <strain evidence="1 2">PNG5-198</strain>
    </source>
</reference>
<accession>A0A1U7N729</accession>
<evidence type="ECO:0000313" key="1">
    <source>
        <dbReference type="EMBL" id="OLT61748.1"/>
    </source>
</evidence>